<evidence type="ECO:0000256" key="5">
    <source>
        <dbReference type="ARBA" id="ARBA00023242"/>
    </source>
</evidence>
<dbReference type="GO" id="GO:0005634">
    <property type="term" value="C:nucleus"/>
    <property type="evidence" value="ECO:0007669"/>
    <property type="project" value="UniProtKB-SubCell"/>
</dbReference>
<evidence type="ECO:0000313" key="8">
    <source>
        <dbReference type="Proteomes" id="UP000004994"/>
    </source>
</evidence>
<keyword evidence="8" id="KW-1185">Reference proteome</keyword>
<comment type="subcellular location">
    <subcellularLocation>
        <location evidence="1">Nucleus</location>
    </subcellularLocation>
</comment>
<evidence type="ECO:0000259" key="6">
    <source>
        <dbReference type="PROSITE" id="PS50066"/>
    </source>
</evidence>
<dbReference type="InterPro" id="IPR002100">
    <property type="entry name" value="TF_MADSbox"/>
</dbReference>
<dbReference type="GO" id="GO:0046983">
    <property type="term" value="F:protein dimerization activity"/>
    <property type="evidence" value="ECO:0007669"/>
    <property type="project" value="InterPro"/>
</dbReference>
<keyword evidence="4" id="KW-0804">Transcription</keyword>
<dbReference type="GO" id="GO:0000978">
    <property type="term" value="F:RNA polymerase II cis-regulatory region sequence-specific DNA binding"/>
    <property type="evidence" value="ECO:0000318"/>
    <property type="project" value="GO_Central"/>
</dbReference>
<dbReference type="Gene3D" id="3.40.1810.10">
    <property type="entry name" value="Transcription factor, MADS-box"/>
    <property type="match status" value="1"/>
</dbReference>
<dbReference type="PRINTS" id="PR00404">
    <property type="entry name" value="MADSDOMAIN"/>
</dbReference>
<proteinExistence type="predicted"/>
<organism evidence="7">
    <name type="scientific">Solanum lycopersicum</name>
    <name type="common">Tomato</name>
    <name type="synonym">Lycopersicon esculentum</name>
    <dbReference type="NCBI Taxonomy" id="4081"/>
    <lineage>
        <taxon>Eukaryota</taxon>
        <taxon>Viridiplantae</taxon>
        <taxon>Streptophyta</taxon>
        <taxon>Embryophyta</taxon>
        <taxon>Tracheophyta</taxon>
        <taxon>Spermatophyta</taxon>
        <taxon>Magnoliopsida</taxon>
        <taxon>eudicotyledons</taxon>
        <taxon>Gunneridae</taxon>
        <taxon>Pentapetalae</taxon>
        <taxon>asterids</taxon>
        <taxon>lamiids</taxon>
        <taxon>Solanales</taxon>
        <taxon>Solanaceae</taxon>
        <taxon>Solanoideae</taxon>
        <taxon>Solaneae</taxon>
        <taxon>Solanum</taxon>
        <taxon>Solanum subgen. Lycopersicon</taxon>
    </lineage>
</organism>
<keyword evidence="2" id="KW-0805">Transcription regulation</keyword>
<dbReference type="InterPro" id="IPR036879">
    <property type="entry name" value="TF_MADSbox_sf"/>
</dbReference>
<accession>A0A3Q7H689</accession>
<reference evidence="7" key="2">
    <citation type="submission" date="2019-01" db="UniProtKB">
        <authorList>
            <consortium name="EnsemblPlants"/>
        </authorList>
    </citation>
    <scope>IDENTIFICATION</scope>
    <source>
        <strain evidence="7">cv. Heinz 1706</strain>
    </source>
</reference>
<keyword evidence="5" id="KW-0539">Nucleus</keyword>
<dbReference type="Proteomes" id="UP000004994">
    <property type="component" value="Chromosome 7"/>
</dbReference>
<evidence type="ECO:0000256" key="4">
    <source>
        <dbReference type="ARBA" id="ARBA00023163"/>
    </source>
</evidence>
<evidence type="ECO:0000313" key="7">
    <source>
        <dbReference type="EnsemblPlants" id="Solyc07g020962.1.1"/>
    </source>
</evidence>
<dbReference type="AlphaFoldDB" id="A0A3Q7H689"/>
<dbReference type="InParanoid" id="A0A3Q7H689"/>
<dbReference type="EnsemblPlants" id="Solyc07g020962.1.1">
    <property type="protein sequence ID" value="Solyc07g020962.1.1"/>
    <property type="gene ID" value="Solyc07g020962.1"/>
</dbReference>
<sequence>MGGDRGSYLQVLKNLHYGLISGMKFSTKICIGRNSIVIARIQNLKNGQVTFSKRLIGLFKKASELCTLCGAYVDVVLFSSSNKVYSCGHPSAELIVDKSLGENLQPGFDSPIPTVLAHQNVNVDEINKKTKHVGEFTRITEKTWKCSPRIKERTSI</sequence>
<dbReference type="PANTHER" id="PTHR11945:SF752">
    <property type="entry name" value="MADS-BOX DOMAIN-CONTAINING PROTEIN"/>
    <property type="match status" value="1"/>
</dbReference>
<dbReference type="SMART" id="SM00432">
    <property type="entry name" value="MADS"/>
    <property type="match status" value="1"/>
</dbReference>
<evidence type="ECO:0000256" key="2">
    <source>
        <dbReference type="ARBA" id="ARBA00023015"/>
    </source>
</evidence>
<dbReference type="SUPFAM" id="SSF55455">
    <property type="entry name" value="SRF-like"/>
    <property type="match status" value="1"/>
</dbReference>
<name>A0A3Q7H689_SOLLC</name>
<dbReference type="STRING" id="4081.A0A3Q7H689"/>
<evidence type="ECO:0000256" key="1">
    <source>
        <dbReference type="ARBA" id="ARBA00004123"/>
    </source>
</evidence>
<dbReference type="Gramene" id="Solyc07g020962.1.1">
    <property type="protein sequence ID" value="Solyc07g020962.1.1"/>
    <property type="gene ID" value="Solyc07g020962.1"/>
</dbReference>
<dbReference type="PROSITE" id="PS50066">
    <property type="entry name" value="MADS_BOX_2"/>
    <property type="match status" value="1"/>
</dbReference>
<keyword evidence="3" id="KW-0238">DNA-binding</keyword>
<dbReference type="Pfam" id="PF00319">
    <property type="entry name" value="SRF-TF"/>
    <property type="match status" value="1"/>
</dbReference>
<dbReference type="PANTHER" id="PTHR11945">
    <property type="entry name" value="MADS BOX PROTEIN"/>
    <property type="match status" value="1"/>
</dbReference>
<dbReference type="GO" id="GO:0006357">
    <property type="term" value="P:regulation of transcription by RNA polymerase II"/>
    <property type="evidence" value="ECO:0000318"/>
    <property type="project" value="GO_Central"/>
</dbReference>
<dbReference type="GO" id="GO:0000981">
    <property type="term" value="F:DNA-binding transcription factor activity, RNA polymerase II-specific"/>
    <property type="evidence" value="ECO:0000318"/>
    <property type="project" value="GO_Central"/>
</dbReference>
<evidence type="ECO:0000256" key="3">
    <source>
        <dbReference type="ARBA" id="ARBA00023125"/>
    </source>
</evidence>
<feature type="domain" description="MADS-box" evidence="6">
    <location>
        <begin position="31"/>
        <end position="91"/>
    </location>
</feature>
<protein>
    <recommendedName>
        <fullName evidence="6">MADS-box domain-containing protein</fullName>
    </recommendedName>
</protein>
<reference evidence="7" key="1">
    <citation type="journal article" date="2012" name="Nature">
        <title>The tomato genome sequence provides insights into fleshy fruit evolution.</title>
        <authorList>
            <consortium name="Tomato Genome Consortium"/>
        </authorList>
    </citation>
    <scope>NUCLEOTIDE SEQUENCE [LARGE SCALE GENOMIC DNA]</scope>
    <source>
        <strain evidence="7">cv. Heinz 1706</strain>
    </source>
</reference>